<dbReference type="InterPro" id="IPR016380">
    <property type="entry name" value="Sig_transdc_His_kin_NarX/NarQ"/>
</dbReference>
<evidence type="ECO:0000256" key="9">
    <source>
        <dbReference type="ARBA" id="ARBA00022777"/>
    </source>
</evidence>
<dbReference type="CDD" id="cd16917">
    <property type="entry name" value="HATPase_UhpB-NarQ-NarX-like"/>
    <property type="match status" value="1"/>
</dbReference>
<dbReference type="InterPro" id="IPR050482">
    <property type="entry name" value="Sensor_HK_TwoCompSys"/>
</dbReference>
<dbReference type="SUPFAM" id="SSF158472">
    <property type="entry name" value="HAMP domain-like"/>
    <property type="match status" value="1"/>
</dbReference>
<dbReference type="CDD" id="cd06225">
    <property type="entry name" value="HAMP"/>
    <property type="match status" value="1"/>
</dbReference>
<evidence type="ECO:0000256" key="2">
    <source>
        <dbReference type="ARBA" id="ARBA00004429"/>
    </source>
</evidence>
<keyword evidence="13 14" id="KW-0472">Membrane</keyword>
<feature type="transmembrane region" description="Helical" evidence="15">
    <location>
        <begin position="12"/>
        <end position="34"/>
    </location>
</feature>
<proteinExistence type="predicted"/>
<dbReference type="PANTHER" id="PTHR24421:SF10">
    <property type="entry name" value="NITRATE_NITRITE SENSOR PROTEIN NARQ"/>
    <property type="match status" value="1"/>
</dbReference>
<keyword evidence="7 15" id="KW-0812">Transmembrane</keyword>
<organism evidence="18 19">
    <name type="scientific">Actinobacillus porcinus</name>
    <dbReference type="NCBI Taxonomy" id="51048"/>
    <lineage>
        <taxon>Bacteria</taxon>
        <taxon>Pseudomonadati</taxon>
        <taxon>Pseudomonadota</taxon>
        <taxon>Gammaproteobacteria</taxon>
        <taxon>Pasteurellales</taxon>
        <taxon>Pasteurellaceae</taxon>
        <taxon>Actinobacillus</taxon>
    </lineage>
</organism>
<gene>
    <name evidence="18" type="primary">narX</name>
    <name evidence="18" type="ORF">SAMEA1410922_01859</name>
</gene>
<dbReference type="RefSeq" id="WP_135710866.1">
    <property type="nucleotide sequence ID" value="NZ_CABFKI010000013.1"/>
</dbReference>
<evidence type="ECO:0000256" key="14">
    <source>
        <dbReference type="PIRNR" id="PIRNR003167"/>
    </source>
</evidence>
<dbReference type="SMART" id="SM00304">
    <property type="entry name" value="HAMP"/>
    <property type="match status" value="1"/>
</dbReference>
<accession>A0ABY6TLY4</accession>
<keyword evidence="8 14" id="KW-0547">Nucleotide-binding</keyword>
<dbReference type="GO" id="GO:0004673">
    <property type="term" value="F:protein histidine kinase activity"/>
    <property type="evidence" value="ECO:0007669"/>
    <property type="project" value="UniProtKB-EC"/>
</dbReference>
<evidence type="ECO:0000256" key="15">
    <source>
        <dbReference type="SAM" id="Phobius"/>
    </source>
</evidence>
<dbReference type="Pfam" id="PF13675">
    <property type="entry name" value="PilJ"/>
    <property type="match status" value="1"/>
</dbReference>
<evidence type="ECO:0000313" key="18">
    <source>
        <dbReference type="EMBL" id="VTU09162.1"/>
    </source>
</evidence>
<dbReference type="EMBL" id="CABFKI010000013">
    <property type="protein sequence ID" value="VTU09162.1"/>
    <property type="molecule type" value="Genomic_DNA"/>
</dbReference>
<dbReference type="Pfam" id="PF02518">
    <property type="entry name" value="HATPase_c"/>
    <property type="match status" value="1"/>
</dbReference>
<reference evidence="18 19" key="1">
    <citation type="submission" date="2019-05" db="EMBL/GenBank/DDBJ databases">
        <authorList>
            <consortium name="Pathogen Informatics"/>
        </authorList>
    </citation>
    <scope>NUCLEOTIDE SEQUENCE [LARGE SCALE GENOMIC DNA]</scope>
    <source>
        <strain evidence="18 19">NM319</strain>
    </source>
</reference>
<keyword evidence="11 15" id="KW-1133">Transmembrane helix</keyword>
<evidence type="ECO:0000313" key="19">
    <source>
        <dbReference type="Proteomes" id="UP000308167"/>
    </source>
</evidence>
<dbReference type="NCBIfam" id="NF008184">
    <property type="entry name" value="PRK10935.1"/>
    <property type="match status" value="1"/>
</dbReference>
<evidence type="ECO:0000256" key="11">
    <source>
        <dbReference type="ARBA" id="ARBA00022989"/>
    </source>
</evidence>
<dbReference type="PROSITE" id="PS50109">
    <property type="entry name" value="HIS_KIN"/>
    <property type="match status" value="1"/>
</dbReference>
<dbReference type="Proteomes" id="UP000308167">
    <property type="component" value="Unassembled WGS sequence"/>
</dbReference>
<evidence type="ECO:0000256" key="5">
    <source>
        <dbReference type="ARBA" id="ARBA00022553"/>
    </source>
</evidence>
<protein>
    <recommendedName>
        <fullName evidence="14">Sensor protein</fullName>
        <ecNumber evidence="14">2.7.13.3</ecNumber>
    </recommendedName>
</protein>
<feature type="domain" description="HAMP" evidence="17">
    <location>
        <begin position="175"/>
        <end position="228"/>
    </location>
</feature>
<comment type="subcellular location">
    <subcellularLocation>
        <location evidence="2">Cell inner membrane</location>
        <topology evidence="2">Multi-pass membrane protein</topology>
    </subcellularLocation>
</comment>
<keyword evidence="19" id="KW-1185">Reference proteome</keyword>
<evidence type="ECO:0000256" key="6">
    <source>
        <dbReference type="ARBA" id="ARBA00022679"/>
    </source>
</evidence>
<keyword evidence="12 14" id="KW-0902">Two-component regulatory system</keyword>
<dbReference type="PIRSF" id="PIRSF003167">
    <property type="entry name" value="STHK_NarX/NarQ"/>
    <property type="match status" value="1"/>
</dbReference>
<evidence type="ECO:0000256" key="12">
    <source>
        <dbReference type="ARBA" id="ARBA00023012"/>
    </source>
</evidence>
<dbReference type="Gene3D" id="3.30.565.10">
    <property type="entry name" value="Histidine kinase-like ATPase, C-terminal domain"/>
    <property type="match status" value="1"/>
</dbReference>
<feature type="domain" description="Histidine kinase" evidence="16">
    <location>
        <begin position="367"/>
        <end position="562"/>
    </location>
</feature>
<evidence type="ECO:0000256" key="8">
    <source>
        <dbReference type="ARBA" id="ARBA00022741"/>
    </source>
</evidence>
<dbReference type="InterPro" id="IPR011712">
    <property type="entry name" value="Sig_transdc_His_kin_sub3_dim/P"/>
</dbReference>
<keyword evidence="9 14" id="KW-0418">Kinase</keyword>
<keyword evidence="10 14" id="KW-0067">ATP-binding</keyword>
<dbReference type="InterPro" id="IPR005467">
    <property type="entry name" value="His_kinase_dom"/>
</dbReference>
<evidence type="ECO:0000256" key="7">
    <source>
        <dbReference type="ARBA" id="ARBA00022692"/>
    </source>
</evidence>
<dbReference type="InterPro" id="IPR003660">
    <property type="entry name" value="HAMP_dom"/>
</dbReference>
<feature type="transmembrane region" description="Helical" evidence="15">
    <location>
        <begin position="148"/>
        <end position="171"/>
    </location>
</feature>
<evidence type="ECO:0000259" key="16">
    <source>
        <dbReference type="PROSITE" id="PS50109"/>
    </source>
</evidence>
<evidence type="ECO:0000256" key="13">
    <source>
        <dbReference type="ARBA" id="ARBA00023136"/>
    </source>
</evidence>
<keyword evidence="6 14" id="KW-0808">Transferase</keyword>
<comment type="catalytic activity">
    <reaction evidence="1 14">
        <text>ATP + protein L-histidine = ADP + protein N-phospho-L-histidine.</text>
        <dbReference type="EC" id="2.7.13.3"/>
    </reaction>
</comment>
<dbReference type="InterPro" id="IPR042295">
    <property type="entry name" value="NarX-like_N_sf"/>
</dbReference>
<comment type="caution">
    <text evidence="18">The sequence shown here is derived from an EMBL/GenBank/DDBJ whole genome shotgun (WGS) entry which is preliminary data.</text>
</comment>
<dbReference type="CDD" id="cd22899">
    <property type="entry name" value="NarQ_sensor"/>
    <property type="match status" value="1"/>
</dbReference>
<keyword evidence="5" id="KW-0597">Phosphoprotein</keyword>
<sequence>MNAKQSVSTKIAHYLVAIIIFAGIITTFALGIIASSRSDAEQINISGSLRFQTYRIWYGLKQEPNQIDLYLREYRRSLHSPALMKIDEQFLAPKTVKHAYHDLISAWREMEQLALRADEKTYRENLPQYVGQVDKFVHSLQEVAEYKVAITTAVILSAMLLIIGMVGYVIWYTRRKVVSPLQLLTRASVQVQMRQFKHIPLDTQRNDELGSLAKAFTQMSGDLYKLYAHLEERINEKTQKLTQINRTLAMLYHCSQTLTASDIDRNRLLLVMQNVMAIEHLIAFKLTLLGSEDWNIELGNPSKNRTWQEIALGDEKNPLGVLSWQAGLPCPDPRTMDSIAQLLSRSLYFDQSQRQQQQLLLMEERSIIARELHDSLAQVLSYLQIQLTLLKHHLHKDDEETKSKSLAIINDFEQALSDGYTQLRELLATFRLTVQEANLKLALEQVIESLRTQTDIPLCVDCTLPSQIFNAQQLVHVLQIVREATLNAIKHSQGSLIEIVARTNDEGEREIVISDNGVGIPSLDEPEGHYGLRIMEERSRQLNAQLTIKNRPTGGTEVRILL</sequence>
<dbReference type="InterPro" id="IPR029095">
    <property type="entry name" value="NarX-like_N"/>
</dbReference>
<keyword evidence="4 14" id="KW-0997">Cell inner membrane</keyword>
<dbReference type="Gene3D" id="1.20.120.960">
    <property type="entry name" value="Histidine kinase NarX, sensor domain"/>
    <property type="match status" value="1"/>
</dbReference>
<dbReference type="Pfam" id="PF00672">
    <property type="entry name" value="HAMP"/>
    <property type="match status" value="1"/>
</dbReference>
<keyword evidence="3 14" id="KW-1003">Cell membrane</keyword>
<dbReference type="GeneID" id="86156229"/>
<dbReference type="Gene3D" id="1.20.5.1930">
    <property type="match status" value="1"/>
</dbReference>
<evidence type="ECO:0000256" key="4">
    <source>
        <dbReference type="ARBA" id="ARBA00022519"/>
    </source>
</evidence>
<evidence type="ECO:0000256" key="10">
    <source>
        <dbReference type="ARBA" id="ARBA00022840"/>
    </source>
</evidence>
<dbReference type="SMART" id="SM00387">
    <property type="entry name" value="HATPase_c"/>
    <property type="match status" value="1"/>
</dbReference>
<dbReference type="SUPFAM" id="SSF55874">
    <property type="entry name" value="ATPase domain of HSP90 chaperone/DNA topoisomerase II/histidine kinase"/>
    <property type="match status" value="1"/>
</dbReference>
<evidence type="ECO:0000256" key="1">
    <source>
        <dbReference type="ARBA" id="ARBA00000085"/>
    </source>
</evidence>
<dbReference type="EC" id="2.7.13.3" evidence="14"/>
<dbReference type="PROSITE" id="PS50885">
    <property type="entry name" value="HAMP"/>
    <property type="match status" value="1"/>
</dbReference>
<evidence type="ECO:0000256" key="3">
    <source>
        <dbReference type="ARBA" id="ARBA00022475"/>
    </source>
</evidence>
<dbReference type="InterPro" id="IPR036890">
    <property type="entry name" value="HATPase_C_sf"/>
</dbReference>
<name>A0ABY6TLY4_9PAST</name>
<dbReference type="Gene3D" id="1.10.8.500">
    <property type="entry name" value="HAMP domain in histidine kinase"/>
    <property type="match status" value="1"/>
</dbReference>
<dbReference type="Pfam" id="PF07730">
    <property type="entry name" value="HisKA_3"/>
    <property type="match status" value="1"/>
</dbReference>
<dbReference type="InterPro" id="IPR003594">
    <property type="entry name" value="HATPase_dom"/>
</dbReference>
<dbReference type="PANTHER" id="PTHR24421">
    <property type="entry name" value="NITRATE/NITRITE SENSOR PROTEIN NARX-RELATED"/>
    <property type="match status" value="1"/>
</dbReference>
<evidence type="ECO:0000259" key="17">
    <source>
        <dbReference type="PROSITE" id="PS50885"/>
    </source>
</evidence>